<dbReference type="PANTHER" id="PTHR34472">
    <property type="entry name" value="SULFUR CARRIER PROTEIN THIS"/>
    <property type="match status" value="1"/>
</dbReference>
<dbReference type="OrthoDB" id="9800283at2"/>
<keyword evidence="2" id="KW-1185">Reference proteome</keyword>
<protein>
    <submittedName>
        <fullName evidence="1">Sulfur carrier protein ThiS</fullName>
    </submittedName>
</protein>
<dbReference type="SUPFAM" id="SSF54285">
    <property type="entry name" value="MoaD/ThiS"/>
    <property type="match status" value="1"/>
</dbReference>
<dbReference type="InterPro" id="IPR012675">
    <property type="entry name" value="Beta-grasp_dom_sf"/>
</dbReference>
<dbReference type="RefSeq" id="WP_142892595.1">
    <property type="nucleotide sequence ID" value="NZ_ML660161.1"/>
</dbReference>
<dbReference type="Proteomes" id="UP000315439">
    <property type="component" value="Unassembled WGS sequence"/>
</dbReference>
<dbReference type="CDD" id="cd00565">
    <property type="entry name" value="Ubl_ThiS"/>
    <property type="match status" value="1"/>
</dbReference>
<dbReference type="InterPro" id="IPR003749">
    <property type="entry name" value="ThiS/MoaD-like"/>
</dbReference>
<proteinExistence type="predicted"/>
<dbReference type="Gene3D" id="3.10.20.30">
    <property type="match status" value="1"/>
</dbReference>
<organism evidence="1 2">
    <name type="scientific">Aliikangiella coralliicola</name>
    <dbReference type="NCBI Taxonomy" id="2592383"/>
    <lineage>
        <taxon>Bacteria</taxon>
        <taxon>Pseudomonadati</taxon>
        <taxon>Pseudomonadota</taxon>
        <taxon>Gammaproteobacteria</taxon>
        <taxon>Oceanospirillales</taxon>
        <taxon>Pleioneaceae</taxon>
        <taxon>Aliikangiella</taxon>
    </lineage>
</organism>
<evidence type="ECO:0000313" key="1">
    <source>
        <dbReference type="EMBL" id="TQV89107.1"/>
    </source>
</evidence>
<reference evidence="1 2" key="1">
    <citation type="submission" date="2019-07" db="EMBL/GenBank/DDBJ databases">
        <title>Draft genome for Aliikangiella sp. M105.</title>
        <authorList>
            <person name="Wang G."/>
        </authorList>
    </citation>
    <scope>NUCLEOTIDE SEQUENCE [LARGE SCALE GENOMIC DNA]</scope>
    <source>
        <strain evidence="1 2">M105</strain>
    </source>
</reference>
<comment type="caution">
    <text evidence="1">The sequence shown here is derived from an EMBL/GenBank/DDBJ whole genome shotgun (WGS) entry which is preliminary data.</text>
</comment>
<name>A0A545UI12_9GAMM</name>
<dbReference type="NCBIfam" id="TIGR01683">
    <property type="entry name" value="thiS"/>
    <property type="match status" value="1"/>
</dbReference>
<dbReference type="InterPro" id="IPR010035">
    <property type="entry name" value="Thi_S"/>
</dbReference>
<sequence>MIKLWLNGEQITSEALNLKVFLKEHYNDSASFAVAVNEYFVPKFDYENIELREGDRVEMVVPMAGG</sequence>
<dbReference type="InterPro" id="IPR016155">
    <property type="entry name" value="Mopterin_synth/thiamin_S_b"/>
</dbReference>
<dbReference type="AlphaFoldDB" id="A0A545UI12"/>
<dbReference type="PANTHER" id="PTHR34472:SF1">
    <property type="entry name" value="SULFUR CARRIER PROTEIN THIS"/>
    <property type="match status" value="1"/>
</dbReference>
<dbReference type="Pfam" id="PF02597">
    <property type="entry name" value="ThiS"/>
    <property type="match status" value="1"/>
</dbReference>
<evidence type="ECO:0000313" key="2">
    <source>
        <dbReference type="Proteomes" id="UP000315439"/>
    </source>
</evidence>
<dbReference type="EMBL" id="VIKS01000003">
    <property type="protein sequence ID" value="TQV89107.1"/>
    <property type="molecule type" value="Genomic_DNA"/>
</dbReference>
<accession>A0A545UI12</accession>
<gene>
    <name evidence="1" type="primary">thiS</name>
    <name evidence="1" type="ORF">FLL46_06020</name>
</gene>